<evidence type="ECO:0000256" key="2">
    <source>
        <dbReference type="ARBA" id="ARBA00004723"/>
    </source>
</evidence>
<dbReference type="EMBL" id="LFYR01001011">
    <property type="protein sequence ID" value="KMZ65792.1"/>
    <property type="molecule type" value="Genomic_DNA"/>
</dbReference>
<dbReference type="GO" id="GO:0046208">
    <property type="term" value="P:spermine catabolic process"/>
    <property type="evidence" value="ECO:0000318"/>
    <property type="project" value="GO_Central"/>
</dbReference>
<dbReference type="SUPFAM" id="SSF51905">
    <property type="entry name" value="FAD/NAD(P)-binding domain"/>
    <property type="match status" value="1"/>
</dbReference>
<dbReference type="OrthoDB" id="5046242at2759"/>
<dbReference type="InterPro" id="IPR001613">
    <property type="entry name" value="Flavin_amine_oxidase"/>
</dbReference>
<evidence type="ECO:0000259" key="6">
    <source>
        <dbReference type="Pfam" id="PF01593"/>
    </source>
</evidence>
<comment type="cofactor">
    <cofactor evidence="1">
        <name>FAD</name>
        <dbReference type="ChEBI" id="CHEBI:57692"/>
    </cofactor>
</comment>
<dbReference type="OMA" id="EFFDNYQ"/>
<comment type="similarity">
    <text evidence="3">Belongs to the flavin monoamine oxidase family.</text>
</comment>
<feature type="binding site" evidence="5">
    <location>
        <position position="367"/>
    </location>
    <ligand>
        <name>substrate</name>
    </ligand>
</feature>
<evidence type="ECO:0000256" key="5">
    <source>
        <dbReference type="PIRSR" id="PIRSR601613-1"/>
    </source>
</evidence>
<comment type="caution">
    <text evidence="7">The sequence shown here is derived from an EMBL/GenBank/DDBJ whole genome shotgun (WGS) entry which is preliminary data.</text>
</comment>
<dbReference type="InterPro" id="IPR036188">
    <property type="entry name" value="FAD/NAD-bd_sf"/>
</dbReference>
<proteinExistence type="inferred from homology"/>
<dbReference type="Pfam" id="PF01593">
    <property type="entry name" value="Amino_oxidase"/>
    <property type="match status" value="1"/>
</dbReference>
<evidence type="ECO:0000256" key="1">
    <source>
        <dbReference type="ARBA" id="ARBA00001974"/>
    </source>
</evidence>
<reference evidence="8" key="1">
    <citation type="journal article" date="2016" name="Nature">
        <title>The genome of the seagrass Zostera marina reveals angiosperm adaptation to the sea.</title>
        <authorList>
            <person name="Olsen J.L."/>
            <person name="Rouze P."/>
            <person name="Verhelst B."/>
            <person name="Lin Y.-C."/>
            <person name="Bayer T."/>
            <person name="Collen J."/>
            <person name="Dattolo E."/>
            <person name="De Paoli E."/>
            <person name="Dittami S."/>
            <person name="Maumus F."/>
            <person name="Michel G."/>
            <person name="Kersting A."/>
            <person name="Lauritano C."/>
            <person name="Lohaus R."/>
            <person name="Toepel M."/>
            <person name="Tonon T."/>
            <person name="Vanneste K."/>
            <person name="Amirebrahimi M."/>
            <person name="Brakel J."/>
            <person name="Bostroem C."/>
            <person name="Chovatia M."/>
            <person name="Grimwood J."/>
            <person name="Jenkins J.W."/>
            <person name="Jueterbock A."/>
            <person name="Mraz A."/>
            <person name="Stam W.T."/>
            <person name="Tice H."/>
            <person name="Bornberg-Bauer E."/>
            <person name="Green P.J."/>
            <person name="Pearson G.A."/>
            <person name="Procaccini G."/>
            <person name="Duarte C.M."/>
            <person name="Schmutz J."/>
            <person name="Reusch T.B.H."/>
            <person name="Van de Peer Y."/>
        </authorList>
    </citation>
    <scope>NUCLEOTIDE SEQUENCE [LARGE SCALE GENOMIC DNA]</scope>
    <source>
        <strain evidence="8">cv. Finnish</strain>
    </source>
</reference>
<dbReference type="InterPro" id="IPR050281">
    <property type="entry name" value="Flavin_monoamine_oxidase"/>
</dbReference>
<dbReference type="AlphaFoldDB" id="A0A0K9PC17"/>
<dbReference type="GO" id="GO:1903602">
    <property type="term" value="P:thermospermine catabolic process"/>
    <property type="evidence" value="ECO:0000318"/>
    <property type="project" value="GO_Central"/>
</dbReference>
<keyword evidence="4" id="KW-0560">Oxidoreductase</keyword>
<feature type="domain" description="Amine oxidase" evidence="6">
    <location>
        <begin position="52"/>
        <end position="472"/>
    </location>
</feature>
<dbReference type="Proteomes" id="UP000036987">
    <property type="component" value="Unassembled WGS sequence"/>
</dbReference>
<dbReference type="PRINTS" id="PR00757">
    <property type="entry name" value="AMINEOXDASEF"/>
</dbReference>
<keyword evidence="8" id="KW-1185">Reference proteome</keyword>
<dbReference type="GO" id="GO:0052901">
    <property type="term" value="F:spermine oxidase activity"/>
    <property type="evidence" value="ECO:0000318"/>
    <property type="project" value="GO_Central"/>
</dbReference>
<name>A0A0K9PC17_ZOSMR</name>
<protein>
    <submittedName>
        <fullName evidence="7">Polyamine oxidase 3</fullName>
    </submittedName>
</protein>
<organism evidence="7 8">
    <name type="scientific">Zostera marina</name>
    <name type="common">Eelgrass</name>
    <dbReference type="NCBI Taxonomy" id="29655"/>
    <lineage>
        <taxon>Eukaryota</taxon>
        <taxon>Viridiplantae</taxon>
        <taxon>Streptophyta</taxon>
        <taxon>Embryophyta</taxon>
        <taxon>Tracheophyta</taxon>
        <taxon>Spermatophyta</taxon>
        <taxon>Magnoliopsida</taxon>
        <taxon>Liliopsida</taxon>
        <taxon>Zosteraceae</taxon>
        <taxon>Zostera</taxon>
    </lineage>
</organism>
<dbReference type="PANTHER" id="PTHR10742:SF386">
    <property type="entry name" value="LYSINE-SPECIFIC HISTONE DEMETHYLASE 1A"/>
    <property type="match status" value="1"/>
</dbReference>
<dbReference type="GO" id="GO:0005777">
    <property type="term" value="C:peroxisome"/>
    <property type="evidence" value="ECO:0000318"/>
    <property type="project" value="GO_Central"/>
</dbReference>
<evidence type="ECO:0000256" key="4">
    <source>
        <dbReference type="ARBA" id="ARBA00023002"/>
    </source>
</evidence>
<evidence type="ECO:0000313" key="7">
    <source>
        <dbReference type="EMBL" id="KMZ65792.1"/>
    </source>
</evidence>
<accession>A0A0K9PC17</accession>
<dbReference type="InterPro" id="IPR002937">
    <property type="entry name" value="Amino_oxidase"/>
</dbReference>
<comment type="pathway">
    <text evidence="2">Amine and polyamine degradation; spermine degradation.</text>
</comment>
<evidence type="ECO:0000313" key="8">
    <source>
        <dbReference type="Proteomes" id="UP000036987"/>
    </source>
</evidence>
<feature type="binding site" evidence="5">
    <location>
        <position position="261"/>
    </location>
    <ligand>
        <name>FAD</name>
        <dbReference type="ChEBI" id="CHEBI:57692"/>
    </ligand>
</feature>
<dbReference type="SUPFAM" id="SSF54373">
    <property type="entry name" value="FAD-linked reductases, C-terminal domain"/>
    <property type="match status" value="1"/>
</dbReference>
<gene>
    <name evidence="7" type="ORF">ZOSMA_30G00720</name>
</gene>
<dbReference type="Gene3D" id="3.90.660.10">
    <property type="match status" value="1"/>
</dbReference>
<dbReference type="Gene3D" id="3.50.50.60">
    <property type="entry name" value="FAD/NAD(P)-binding domain"/>
    <property type="match status" value="1"/>
</dbReference>
<evidence type="ECO:0000256" key="3">
    <source>
        <dbReference type="ARBA" id="ARBA00005995"/>
    </source>
</evidence>
<dbReference type="STRING" id="29655.A0A0K9PC17"/>
<sequence length="503" mass="55515">MESNKDEIRNNDGSLLVISSESRKISSQKKDISHSNAGISKIPKVIVIGGGFAGIAAARALTDASFEVILLESRDRIGGRVCTDYSFGFPVDMGASWLHGVCDENPLAHVIGRLGLPLYRTSGDNSVLYDHDLESYALFDTNGNQIPQELVVRVGEVFENILQETVILSEECTNDMSMHHALLAAFERRPDLRLEGLAGKVFQWYMCRLEGWFATDADTISVKFWNKEELLPGGHGLMIRGYQPVINELAKVLDVRLNHRVSDIAWGKNGVRVSTSDGKVFSADAAVIAIPLGVLKSGSVTFQPRLPEWKETVISDIGVGNENKIALHFDNVFWPNVEFIGVVASNTYGCSYFLNLHKATGHPVLVYMPAGKLACDVEKMSDEDAVNMAFLQLKRILPNATKPIQYLVSHWGTDTNSLGAYSHIPVDKTNRMQELLRIPVDNLFFAGEATSMRFPGTVHGAFNTGVMAAEECRLRVVWKYADLDWSRSVMGNVATAPLLISRI</sequence>
<dbReference type="PANTHER" id="PTHR10742">
    <property type="entry name" value="FLAVIN MONOAMINE OXIDASE"/>
    <property type="match status" value="1"/>
</dbReference>